<keyword evidence="10" id="KW-0968">Cytoplasmic vesicle</keyword>
<evidence type="ECO:0000313" key="15">
    <source>
        <dbReference type="Proteomes" id="UP000694388"/>
    </source>
</evidence>
<evidence type="ECO:0000259" key="13">
    <source>
        <dbReference type="PROSITE" id="PS51145"/>
    </source>
</evidence>
<keyword evidence="15" id="KW-1185">Reference proteome</keyword>
<dbReference type="PANTHER" id="PTHR15603:SF3">
    <property type="entry name" value="SH3 DOMAIN-BINDING PROTEIN 4"/>
    <property type="match status" value="1"/>
</dbReference>
<evidence type="ECO:0000256" key="10">
    <source>
        <dbReference type="ARBA" id="ARBA00023329"/>
    </source>
</evidence>
<evidence type="ECO:0000256" key="8">
    <source>
        <dbReference type="ARBA" id="ARBA00023176"/>
    </source>
</evidence>
<comment type="subcellular location">
    <subcellularLocation>
        <location evidence="2">Cytoplasmic vesicle</location>
        <location evidence="2">Clathrin-coated vesicle</location>
    </subcellularLocation>
    <subcellularLocation>
        <location evidence="3">Membrane</location>
        <location evidence="3">Clathrin-coated pit</location>
    </subcellularLocation>
    <subcellularLocation>
        <location evidence="1">Nucleus</location>
    </subcellularLocation>
</comment>
<dbReference type="Gene3D" id="2.60.220.30">
    <property type="match status" value="1"/>
</dbReference>
<evidence type="ECO:0000256" key="6">
    <source>
        <dbReference type="ARBA" id="ARBA00022737"/>
    </source>
</evidence>
<keyword evidence="7" id="KW-0472">Membrane</keyword>
<dbReference type="Pfam" id="PF24094">
    <property type="entry name" value="DEATH_SH3BP4"/>
    <property type="match status" value="1"/>
</dbReference>
<keyword evidence="5" id="KW-0254">Endocytosis</keyword>
<keyword evidence="4 11" id="KW-0728">SH3 domain</keyword>
<evidence type="ECO:0000256" key="3">
    <source>
        <dbReference type="ARBA" id="ARBA00004600"/>
    </source>
</evidence>
<dbReference type="Pfam" id="PF23640">
    <property type="entry name" value="UPA_SH3BP4"/>
    <property type="match status" value="1"/>
</dbReference>
<dbReference type="Pfam" id="PF07653">
    <property type="entry name" value="SH3_2"/>
    <property type="match status" value="1"/>
</dbReference>
<feature type="domain" description="SH3" evidence="12">
    <location>
        <begin position="55"/>
        <end position="114"/>
    </location>
</feature>
<name>A0A8C4X162_EPTBU</name>
<dbReference type="InterPro" id="IPR001452">
    <property type="entry name" value="SH3_domain"/>
</dbReference>
<evidence type="ECO:0000256" key="11">
    <source>
        <dbReference type="PROSITE-ProRule" id="PRU00192"/>
    </source>
</evidence>
<evidence type="ECO:0000256" key="7">
    <source>
        <dbReference type="ARBA" id="ARBA00023136"/>
    </source>
</evidence>
<evidence type="ECO:0000256" key="1">
    <source>
        <dbReference type="ARBA" id="ARBA00004123"/>
    </source>
</evidence>
<dbReference type="SUPFAM" id="SSF50044">
    <property type="entry name" value="SH3-domain"/>
    <property type="match status" value="1"/>
</dbReference>
<evidence type="ECO:0000256" key="9">
    <source>
        <dbReference type="ARBA" id="ARBA00023242"/>
    </source>
</evidence>
<keyword evidence="9" id="KW-0539">Nucleus</keyword>
<dbReference type="GO" id="GO:0030136">
    <property type="term" value="C:clathrin-coated vesicle"/>
    <property type="evidence" value="ECO:0007669"/>
    <property type="project" value="UniProtKB-SubCell"/>
</dbReference>
<accession>A0A8C4X162</accession>
<evidence type="ECO:0000256" key="5">
    <source>
        <dbReference type="ARBA" id="ARBA00022583"/>
    </source>
</evidence>
<reference evidence="14" key="2">
    <citation type="submission" date="2025-09" db="UniProtKB">
        <authorList>
            <consortium name="Ensembl"/>
        </authorList>
    </citation>
    <scope>IDENTIFICATION</scope>
</reference>
<dbReference type="Pfam" id="PF00791">
    <property type="entry name" value="ZU5"/>
    <property type="match status" value="1"/>
</dbReference>
<protein>
    <submittedName>
        <fullName evidence="14">SH3-domain binding protein 4</fullName>
    </submittedName>
</protein>
<dbReference type="InterPro" id="IPR000906">
    <property type="entry name" value="ZU5_dom"/>
</dbReference>
<evidence type="ECO:0000313" key="14">
    <source>
        <dbReference type="Ensembl" id="ENSEBUP00000025853.1"/>
    </source>
</evidence>
<dbReference type="GeneTree" id="ENSGT00390000013151"/>
<evidence type="ECO:0000259" key="12">
    <source>
        <dbReference type="PROSITE" id="PS50002"/>
    </source>
</evidence>
<dbReference type="CDD" id="cd01670">
    <property type="entry name" value="Death"/>
    <property type="match status" value="1"/>
</dbReference>
<dbReference type="Ensembl" id="ENSEBUT00000026429.1">
    <property type="protein sequence ID" value="ENSEBUP00000025853.1"/>
    <property type="gene ID" value="ENSEBUG00000015932.1"/>
</dbReference>
<evidence type="ECO:0000256" key="2">
    <source>
        <dbReference type="ARBA" id="ARBA00004132"/>
    </source>
</evidence>
<evidence type="ECO:0000256" key="4">
    <source>
        <dbReference type="ARBA" id="ARBA00022443"/>
    </source>
</evidence>
<dbReference type="PANTHER" id="PTHR15603">
    <property type="entry name" value="SH3 DOMAIN-CONTAINING PROTEIN"/>
    <property type="match status" value="1"/>
</dbReference>
<keyword evidence="8" id="KW-0168">Coated pit</keyword>
<dbReference type="GO" id="GO:0005905">
    <property type="term" value="C:clathrin-coated pit"/>
    <property type="evidence" value="ECO:0007669"/>
    <property type="project" value="UniProtKB-SubCell"/>
</dbReference>
<keyword evidence="6" id="KW-0677">Repeat</keyword>
<reference evidence="14" key="1">
    <citation type="submission" date="2025-08" db="UniProtKB">
        <authorList>
            <consortium name="Ensembl"/>
        </authorList>
    </citation>
    <scope>IDENTIFICATION</scope>
</reference>
<dbReference type="InterPro" id="IPR056183">
    <property type="entry name" value="DEATH_SH3BP4"/>
</dbReference>
<organism evidence="14 15">
    <name type="scientific">Eptatretus burgeri</name>
    <name type="common">Inshore hagfish</name>
    <dbReference type="NCBI Taxonomy" id="7764"/>
    <lineage>
        <taxon>Eukaryota</taxon>
        <taxon>Metazoa</taxon>
        <taxon>Chordata</taxon>
        <taxon>Craniata</taxon>
        <taxon>Vertebrata</taxon>
        <taxon>Cyclostomata</taxon>
        <taxon>Myxini</taxon>
        <taxon>Myxiniformes</taxon>
        <taxon>Myxinidae</taxon>
        <taxon>Eptatretinae</taxon>
        <taxon>Eptatretus</taxon>
    </lineage>
</organism>
<dbReference type="Proteomes" id="UP000694388">
    <property type="component" value="Unplaced"/>
</dbReference>
<dbReference type="AlphaFoldDB" id="A0A8C4X162"/>
<dbReference type="PROSITE" id="PS51145">
    <property type="entry name" value="ZU5"/>
    <property type="match status" value="1"/>
</dbReference>
<feature type="domain" description="ZU5" evidence="13">
    <location>
        <begin position="325"/>
        <end position="457"/>
    </location>
</feature>
<dbReference type="GO" id="GO:0006897">
    <property type="term" value="P:endocytosis"/>
    <property type="evidence" value="ECO:0007669"/>
    <property type="project" value="UniProtKB-KW"/>
</dbReference>
<dbReference type="GO" id="GO:0005634">
    <property type="term" value="C:nucleus"/>
    <property type="evidence" value="ECO:0007669"/>
    <property type="project" value="UniProtKB-SubCell"/>
</dbReference>
<dbReference type="Gene3D" id="2.30.30.40">
    <property type="entry name" value="SH3 Domains"/>
    <property type="match status" value="1"/>
</dbReference>
<dbReference type="InterPro" id="IPR056181">
    <property type="entry name" value="SH3BP4_C"/>
</dbReference>
<sequence length="967" mass="108488">MAASRIRANATTGLPRCRSEGTLIDLEDNVPELIITNSEVPSRKSLLMDGGSLMKNTQEVVAVRDYCPDNFTALALQKGQHLHVLDKSRSEWWYAHNNKETGYIPAAYVRPVNSLTQAFSDSGMVDQGPDPEHQIQQKGLLYDWPETLDKPAKAANPYSSALSASNPFLNEISWATTPGKKANEEEFAPKSIGEESTKSSLDWLMFDPLRPDNNDCGNGNSSSTDMDFDLFNRPLKPKNPFLKSSNRWYSMSELSIRKEEEQAETKTDALSMFSGFQKLRIENFENNREEFRSEWLKQRQLARSCHDLGMIGTSPGWGQTQSLETQTVAKVASAGGAVPLPDTDIILHLPEGHVEEGFEQQVALKVLIEPPTELNNDSCTTVSPLLEINLGNTEVQRVLTLEMKISSTLRSDSAEIICMRSPLKDGPFKCIPMVCAYGSSIQAQIENPGPWTYIVAVARAPQVMPSLTIWHHICKNVTLGLYGPRHIHPSFTAVVAIFSHSYAPQTLLATDRGLPGKGGPPLSLQLWGKHEFSLNHPKDLHIQLFPSDSAVSVAQRDSSELIRSFRLKLGMVCKLAFLISSCGEDGDLEVFAMRVQVKDEHANLLTQFSVRTPQPAARPISKSGAPRRFVKKKEMGRVVLAPLTVQSRYPTFHDRLLPNLRSALVTKTVMRQQFHPYLLEYKKGDILALLSTERVRVRGHLRAKEWNIAFRDGRLGLVHCRNILDLGSEKRSGLAQCPQLSTATLLDQMLQPCKCLTYVYSDVRSQLMAHSLSWRAFADSLGYAGLSLSDFCRVEIESEAERVAAVLERLKEDCNSGSGQGKKAFQKELFKALLKMDCQGLVVRLLQDFVLLTTAVEVSTRWRELAERLAKATRQQMDAFEQPHRNKNGYIDDETMWKPAYDFLVTWSSKMGESYRDVVQELHMALEKMRNPITRHWRHLTGTLVLILCLDILRAAAFSPTRDDSTM</sequence>
<dbReference type="InterPro" id="IPR036028">
    <property type="entry name" value="SH3-like_dom_sf"/>
</dbReference>
<dbReference type="PROSITE" id="PS50002">
    <property type="entry name" value="SH3"/>
    <property type="match status" value="1"/>
</dbReference>
<dbReference type="InterPro" id="IPR056182">
    <property type="entry name" value="UPA_SH3BP4"/>
</dbReference>
<dbReference type="Pfam" id="PF23637">
    <property type="entry name" value="SH3BP4_C"/>
    <property type="match status" value="1"/>
</dbReference>
<proteinExistence type="predicted"/>
<dbReference type="SMART" id="SM00326">
    <property type="entry name" value="SH3"/>
    <property type="match status" value="1"/>
</dbReference>